<reference evidence="3" key="1">
    <citation type="submission" date="2024-06" db="EMBL/GenBank/DDBJ databases">
        <authorList>
            <person name="Ryan C."/>
        </authorList>
    </citation>
    <scope>NUCLEOTIDE SEQUENCE [LARGE SCALE GENOMIC DNA]</scope>
</reference>
<dbReference type="AlphaFoldDB" id="A0ABC9DW15"/>
<sequence length="301" mass="34348">MDGTFLSFPSGEIHRMPVPDEACCHGSIDNWLFLMNNDGWCSLMNPFSKAMLQLPKLATIWHREMRNAYPGNPLLYKLAVPSFLNVSPDSLVAVLIMDEEFHSALCICQPPIPTDTIRKLSDDNIHDVVFFNGKLYAITSTKLFLLEIADSHKRKSKISSIKCIIGSVNYPRMAYQPTSNRYLKACWNYLVESGGRLLLVVRLAGILLPLREHNVLQHARTLYFEVFEADLTTDSCCRWRREDCIYFTCDYARAYPAPDPLHDSGVFNMRNGTITPLLPETTVVRRVGERCPTWFFPSEAM</sequence>
<dbReference type="InterPro" id="IPR005174">
    <property type="entry name" value="KIB1-4_b-propeller"/>
</dbReference>
<dbReference type="Pfam" id="PF03478">
    <property type="entry name" value="Beta-prop_KIB1-4"/>
    <property type="match status" value="1"/>
</dbReference>
<evidence type="ECO:0000259" key="1">
    <source>
        <dbReference type="Pfam" id="PF03478"/>
    </source>
</evidence>
<organism evidence="2 3">
    <name type="scientific">Urochloa decumbens</name>
    <dbReference type="NCBI Taxonomy" id="240449"/>
    <lineage>
        <taxon>Eukaryota</taxon>
        <taxon>Viridiplantae</taxon>
        <taxon>Streptophyta</taxon>
        <taxon>Embryophyta</taxon>
        <taxon>Tracheophyta</taxon>
        <taxon>Spermatophyta</taxon>
        <taxon>Magnoliopsida</taxon>
        <taxon>Liliopsida</taxon>
        <taxon>Poales</taxon>
        <taxon>Poaceae</taxon>
        <taxon>PACMAD clade</taxon>
        <taxon>Panicoideae</taxon>
        <taxon>Panicodae</taxon>
        <taxon>Paniceae</taxon>
        <taxon>Melinidinae</taxon>
        <taxon>Urochloa</taxon>
    </lineage>
</organism>
<dbReference type="PANTHER" id="PTHR33110:SF36">
    <property type="entry name" value="OS06G0148600 PROTEIN"/>
    <property type="match status" value="1"/>
</dbReference>
<name>A0ABC9DW15_9POAL</name>
<keyword evidence="3" id="KW-1185">Reference proteome</keyword>
<protein>
    <recommendedName>
        <fullName evidence="1">KIB1-4 beta-propeller domain-containing protein</fullName>
    </recommendedName>
</protein>
<feature type="domain" description="KIB1-4 beta-propeller" evidence="1">
    <location>
        <begin position="5"/>
        <end position="241"/>
    </location>
</feature>
<accession>A0ABC9DW15</accession>
<dbReference type="PANTHER" id="PTHR33110">
    <property type="entry name" value="F-BOX/KELCH-REPEAT PROTEIN-RELATED"/>
    <property type="match status" value="1"/>
</dbReference>
<proteinExistence type="predicted"/>
<evidence type="ECO:0000313" key="2">
    <source>
        <dbReference type="EMBL" id="CAL5045968.1"/>
    </source>
</evidence>
<evidence type="ECO:0000313" key="3">
    <source>
        <dbReference type="Proteomes" id="UP001497457"/>
    </source>
</evidence>
<gene>
    <name evidence="2" type="ORF">URODEC1_LOCUS89078</name>
</gene>
<reference evidence="2 3" key="2">
    <citation type="submission" date="2024-10" db="EMBL/GenBank/DDBJ databases">
        <authorList>
            <person name="Ryan C."/>
        </authorList>
    </citation>
    <scope>NUCLEOTIDE SEQUENCE [LARGE SCALE GENOMIC DNA]</scope>
</reference>
<dbReference type="Proteomes" id="UP001497457">
    <property type="component" value="Chromosome 35b"/>
</dbReference>
<dbReference type="EMBL" id="OZ075145">
    <property type="protein sequence ID" value="CAL5045968.1"/>
    <property type="molecule type" value="Genomic_DNA"/>
</dbReference>